<reference evidence="1 2" key="1">
    <citation type="submission" date="2024-07" db="EMBL/GenBank/DDBJ databases">
        <title>Section-level genome sequencing and comparative genomics of Aspergillus sections Usti and Cavernicolus.</title>
        <authorList>
            <consortium name="Lawrence Berkeley National Laboratory"/>
            <person name="Nybo J.L."/>
            <person name="Vesth T.C."/>
            <person name="Theobald S."/>
            <person name="Frisvad J.C."/>
            <person name="Larsen T.O."/>
            <person name="Kjaerboelling I."/>
            <person name="Rothschild-Mancinelli K."/>
            <person name="Lyhne E.K."/>
            <person name="Kogle M.E."/>
            <person name="Barry K."/>
            <person name="Clum A."/>
            <person name="Na H."/>
            <person name="Ledsgaard L."/>
            <person name="Lin J."/>
            <person name="Lipzen A."/>
            <person name="Kuo A."/>
            <person name="Riley R."/>
            <person name="Mondo S."/>
            <person name="Labutti K."/>
            <person name="Haridas S."/>
            <person name="Pangalinan J."/>
            <person name="Salamov A.A."/>
            <person name="Simmons B.A."/>
            <person name="Magnuson J.K."/>
            <person name="Chen J."/>
            <person name="Drula E."/>
            <person name="Henrissat B."/>
            <person name="Wiebenga A."/>
            <person name="Lubbers R.J."/>
            <person name="Gomes A.C."/>
            <person name="Makela M.R."/>
            <person name="Stajich J."/>
            <person name="Grigoriev I.V."/>
            <person name="Mortensen U.H."/>
            <person name="De Vries R.P."/>
            <person name="Baker S.E."/>
            <person name="Andersen M.R."/>
        </authorList>
    </citation>
    <scope>NUCLEOTIDE SEQUENCE [LARGE SCALE GENOMIC DNA]</scope>
    <source>
        <strain evidence="1 2">CBS 209.92</strain>
    </source>
</reference>
<organism evidence="1 2">
    <name type="scientific">Aspergillus keveii</name>
    <dbReference type="NCBI Taxonomy" id="714993"/>
    <lineage>
        <taxon>Eukaryota</taxon>
        <taxon>Fungi</taxon>
        <taxon>Dikarya</taxon>
        <taxon>Ascomycota</taxon>
        <taxon>Pezizomycotina</taxon>
        <taxon>Eurotiomycetes</taxon>
        <taxon>Eurotiomycetidae</taxon>
        <taxon>Eurotiales</taxon>
        <taxon>Aspergillaceae</taxon>
        <taxon>Aspergillus</taxon>
        <taxon>Aspergillus subgen. Nidulantes</taxon>
    </lineage>
</organism>
<evidence type="ECO:0000313" key="1">
    <source>
        <dbReference type="EMBL" id="KAL2788439.1"/>
    </source>
</evidence>
<keyword evidence="2" id="KW-1185">Reference proteome</keyword>
<comment type="caution">
    <text evidence="1">The sequence shown here is derived from an EMBL/GenBank/DDBJ whole genome shotgun (WGS) entry which is preliminary data.</text>
</comment>
<sequence>MEKINRHNVPSWLIQLSSGPVQCRHDIGRTQVLIATLILGQNSMPHCRQLSRFHHAKIWRNEESRGPMKNLNLAQENAGRRCVVLKKVRGYTFFCLVYRWSEIPYDRSEMVRFQIAAGLWGFGNRKISSCLRAEISCVTLFGTLHSTKLTSSSSGEPSVVETSLSATVTARWTRKEPMIINPWIELMDPT</sequence>
<dbReference type="EMBL" id="JBFTWV010000079">
    <property type="protein sequence ID" value="KAL2788439.1"/>
    <property type="molecule type" value="Genomic_DNA"/>
</dbReference>
<protein>
    <submittedName>
        <fullName evidence="1">Uncharacterized protein</fullName>
    </submittedName>
</protein>
<proteinExistence type="predicted"/>
<name>A0ABR4FYV3_9EURO</name>
<gene>
    <name evidence="1" type="ORF">BJX66DRAFT_255543</name>
</gene>
<evidence type="ECO:0000313" key="2">
    <source>
        <dbReference type="Proteomes" id="UP001610563"/>
    </source>
</evidence>
<accession>A0ABR4FYV3</accession>
<dbReference type="Proteomes" id="UP001610563">
    <property type="component" value="Unassembled WGS sequence"/>
</dbReference>